<proteinExistence type="predicted"/>
<evidence type="ECO:0000313" key="1">
    <source>
        <dbReference type="EMBL" id="WEK55857.1"/>
    </source>
</evidence>
<protein>
    <submittedName>
        <fullName evidence="1">Uncharacterized protein</fullName>
    </submittedName>
</protein>
<reference evidence="1" key="1">
    <citation type="submission" date="2023-03" db="EMBL/GenBank/DDBJ databases">
        <title>Andean soil-derived lignocellulolytic bacterial consortium as a source of novel taxa and putative plastic-active enzymes.</title>
        <authorList>
            <person name="Diaz-Garcia L."/>
            <person name="Chuvochina M."/>
            <person name="Feuerriegel G."/>
            <person name="Bunk B."/>
            <person name="Sproer C."/>
            <person name="Streit W.R."/>
            <person name="Rodriguez L.M."/>
            <person name="Overmann J."/>
            <person name="Jimenez D.J."/>
        </authorList>
    </citation>
    <scope>NUCLEOTIDE SEQUENCE</scope>
    <source>
        <strain evidence="1">MAG 2441</strain>
    </source>
</reference>
<evidence type="ECO:0000313" key="2">
    <source>
        <dbReference type="Proteomes" id="UP001178662"/>
    </source>
</evidence>
<sequence length="109" mass="12650">MIRYHDEAWSELIFTHFQYKIERRDAQWVDVMLQVQVAESTPLPDDVVGFSILAICTHRGDPIQFVTLEDDCDSEYQLTESEQEQLQTYIRSATIQAAIITAVGDENRR</sequence>
<organism evidence="1 2">
    <name type="scientific">Candidatus Cohnella colombiensis</name>
    <dbReference type="NCBI Taxonomy" id="3121368"/>
    <lineage>
        <taxon>Bacteria</taxon>
        <taxon>Bacillati</taxon>
        <taxon>Bacillota</taxon>
        <taxon>Bacilli</taxon>
        <taxon>Bacillales</taxon>
        <taxon>Paenibacillaceae</taxon>
        <taxon>Cohnella</taxon>
    </lineage>
</organism>
<dbReference type="EMBL" id="CP119317">
    <property type="protein sequence ID" value="WEK55857.1"/>
    <property type="molecule type" value="Genomic_DNA"/>
</dbReference>
<dbReference type="AlphaFoldDB" id="A0AA95F1B9"/>
<accession>A0AA95F1B9</accession>
<keyword evidence="2" id="KW-1185">Reference proteome</keyword>
<name>A0AA95F1B9_9BACL</name>
<gene>
    <name evidence="1" type="ORF">P0Y55_07375</name>
</gene>
<dbReference type="Proteomes" id="UP001178662">
    <property type="component" value="Chromosome"/>
</dbReference>